<dbReference type="AlphaFoldDB" id="A0A1I4YCT7"/>
<keyword evidence="2" id="KW-1185">Reference proteome</keyword>
<dbReference type="RefSeq" id="WP_245736165.1">
    <property type="nucleotide sequence ID" value="NZ_FOVP01000001.1"/>
</dbReference>
<evidence type="ECO:0000313" key="1">
    <source>
        <dbReference type="EMBL" id="SFN35786.1"/>
    </source>
</evidence>
<dbReference type="EMBL" id="FOVP01000001">
    <property type="protein sequence ID" value="SFN35786.1"/>
    <property type="molecule type" value="Genomic_DNA"/>
</dbReference>
<gene>
    <name evidence="1" type="ORF">SAMN04487859_101110</name>
</gene>
<accession>A0A1I4YCT7</accession>
<dbReference type="SUPFAM" id="SSF48576">
    <property type="entry name" value="Terpenoid synthases"/>
    <property type="match status" value="1"/>
</dbReference>
<proteinExistence type="predicted"/>
<dbReference type="InterPro" id="IPR002060">
    <property type="entry name" value="Squ/phyt_synthse"/>
</dbReference>
<protein>
    <submittedName>
        <fullName evidence="1">Phytoene/squalene synthetase</fullName>
    </submittedName>
</protein>
<dbReference type="Gene3D" id="1.10.600.10">
    <property type="entry name" value="Farnesyl Diphosphate Synthase"/>
    <property type="match status" value="1"/>
</dbReference>
<dbReference type="Pfam" id="PF00494">
    <property type="entry name" value="SQS_PSY"/>
    <property type="match status" value="1"/>
</dbReference>
<sequence length="257" mass="28056">MLSDDLNACADLLRRGDPDRFLAAMAAPVAARRVLFPIYAFNLEVARAPWVTQEPMIAEMRLQWWRDALGEIREGAVVRRHEVVTPLASVLDPASAARLDDLIEARRWDIYREPFADPAAFERYISDTSTSLLAVSAKALGPADEAVLADAGYALGLANWLRAIPALEAAGRIPLVDGRPEALRDLAADGCARLRRARATRSGVSRSARVAMLPLWQAGPVLARAARDPQAVAAGRLDISPARSRLTLMMRATTGRW</sequence>
<dbReference type="STRING" id="1005928.SAMN04487859_101110"/>
<organism evidence="1 2">
    <name type="scientific">Roseovarius lutimaris</name>
    <dbReference type="NCBI Taxonomy" id="1005928"/>
    <lineage>
        <taxon>Bacteria</taxon>
        <taxon>Pseudomonadati</taxon>
        <taxon>Pseudomonadota</taxon>
        <taxon>Alphaproteobacteria</taxon>
        <taxon>Rhodobacterales</taxon>
        <taxon>Roseobacteraceae</taxon>
        <taxon>Roseovarius</taxon>
    </lineage>
</organism>
<dbReference type="InterPro" id="IPR008949">
    <property type="entry name" value="Isoprenoid_synthase_dom_sf"/>
</dbReference>
<name>A0A1I4YCT7_9RHOB</name>
<evidence type="ECO:0000313" key="2">
    <source>
        <dbReference type="Proteomes" id="UP000198599"/>
    </source>
</evidence>
<reference evidence="2" key="1">
    <citation type="submission" date="2016-10" db="EMBL/GenBank/DDBJ databases">
        <authorList>
            <person name="Varghese N."/>
            <person name="Submissions S."/>
        </authorList>
    </citation>
    <scope>NUCLEOTIDE SEQUENCE [LARGE SCALE GENOMIC DNA]</scope>
    <source>
        <strain evidence="2">DSM 28463</strain>
    </source>
</reference>
<dbReference type="Proteomes" id="UP000198599">
    <property type="component" value="Unassembled WGS sequence"/>
</dbReference>